<dbReference type="EMBL" id="UOFL01000232">
    <property type="protein sequence ID" value="VAW81939.1"/>
    <property type="molecule type" value="Genomic_DNA"/>
</dbReference>
<name>A0A3B0Z6R0_9ZZZZ</name>
<reference evidence="1" key="1">
    <citation type="submission" date="2018-06" db="EMBL/GenBank/DDBJ databases">
        <authorList>
            <person name="Zhirakovskaya E."/>
        </authorList>
    </citation>
    <scope>NUCLEOTIDE SEQUENCE</scope>
</reference>
<proteinExistence type="predicted"/>
<organism evidence="1">
    <name type="scientific">hydrothermal vent metagenome</name>
    <dbReference type="NCBI Taxonomy" id="652676"/>
    <lineage>
        <taxon>unclassified sequences</taxon>
        <taxon>metagenomes</taxon>
        <taxon>ecological metagenomes</taxon>
    </lineage>
</organism>
<accession>A0A3B0Z6R0</accession>
<dbReference type="AlphaFoldDB" id="A0A3B0Z6R0"/>
<protein>
    <submittedName>
        <fullName evidence="1">Uncharacterized protein</fullName>
    </submittedName>
</protein>
<gene>
    <name evidence="1" type="ORF">MNBD_GAMMA12-1958</name>
</gene>
<evidence type="ECO:0000313" key="1">
    <source>
        <dbReference type="EMBL" id="VAW81939.1"/>
    </source>
</evidence>
<sequence>MTVLIQQIKTTWSKQSRGHPDSQVRNAVPEYYRINGIDLEEGILFQSIDYTESDLFQRPRVKIFEPISESRLRELGLYLEIADGECKVSNWKASGRSKSFVTLGEDEWSRKVVYSHSMSFEHVDEYHKVVRNFYFGEGKKSHDVISTKEPVCTRYGVASAKLLNKRMDVGLDKP</sequence>